<keyword evidence="4" id="KW-1185">Reference proteome</keyword>
<dbReference type="InterPro" id="IPR050300">
    <property type="entry name" value="GDXG_lipolytic_enzyme"/>
</dbReference>
<accession>A0A166PDW3</accession>
<dbReference type="PANTHER" id="PTHR48081:SF3">
    <property type="entry name" value="ALPHA_BETA HYDROLASE FOLD-3 DOMAIN-CONTAINING PROTEIN"/>
    <property type="match status" value="1"/>
</dbReference>
<feature type="domain" description="Alpha/beta hydrolase fold-3" evidence="2">
    <location>
        <begin position="80"/>
        <end position="282"/>
    </location>
</feature>
<keyword evidence="1" id="KW-0378">Hydrolase</keyword>
<dbReference type="InterPro" id="IPR029058">
    <property type="entry name" value="AB_hydrolase_fold"/>
</dbReference>
<dbReference type="PANTHER" id="PTHR48081">
    <property type="entry name" value="AB HYDROLASE SUPERFAMILY PROTEIN C4A8.06C"/>
    <property type="match status" value="1"/>
</dbReference>
<evidence type="ECO:0000259" key="2">
    <source>
        <dbReference type="Pfam" id="PF07859"/>
    </source>
</evidence>
<dbReference type="OrthoDB" id="408631at2759"/>
<dbReference type="STRING" id="436010.A0A166PDW3"/>
<name>A0A166PDW3_9AGAM</name>
<evidence type="ECO:0000313" key="3">
    <source>
        <dbReference type="EMBL" id="KZP25991.1"/>
    </source>
</evidence>
<dbReference type="Gene3D" id="3.40.50.1820">
    <property type="entry name" value="alpha/beta hydrolase"/>
    <property type="match status" value="1"/>
</dbReference>
<protein>
    <submittedName>
        <fullName evidence="3">Alpha/beta-hydrolase</fullName>
    </submittedName>
</protein>
<gene>
    <name evidence="3" type="ORF">FIBSPDRAFT_820039</name>
</gene>
<reference evidence="3 4" key="1">
    <citation type="journal article" date="2016" name="Mol. Biol. Evol.">
        <title>Comparative Genomics of Early-Diverging Mushroom-Forming Fungi Provides Insights into the Origins of Lignocellulose Decay Capabilities.</title>
        <authorList>
            <person name="Nagy L.G."/>
            <person name="Riley R."/>
            <person name="Tritt A."/>
            <person name="Adam C."/>
            <person name="Daum C."/>
            <person name="Floudas D."/>
            <person name="Sun H."/>
            <person name="Yadav J.S."/>
            <person name="Pangilinan J."/>
            <person name="Larsson K.H."/>
            <person name="Matsuura K."/>
            <person name="Barry K."/>
            <person name="Labutti K."/>
            <person name="Kuo R."/>
            <person name="Ohm R.A."/>
            <person name="Bhattacharya S.S."/>
            <person name="Shirouzu T."/>
            <person name="Yoshinaga Y."/>
            <person name="Martin F.M."/>
            <person name="Grigoriev I.V."/>
            <person name="Hibbett D.S."/>
        </authorList>
    </citation>
    <scope>NUCLEOTIDE SEQUENCE [LARGE SCALE GENOMIC DNA]</scope>
    <source>
        <strain evidence="3 4">CBS 109695</strain>
    </source>
</reference>
<dbReference type="SUPFAM" id="SSF53474">
    <property type="entry name" value="alpha/beta-Hydrolases"/>
    <property type="match status" value="1"/>
</dbReference>
<dbReference type="AlphaFoldDB" id="A0A166PDW3"/>
<dbReference type="Proteomes" id="UP000076532">
    <property type="component" value="Unassembled WGS sequence"/>
</dbReference>
<evidence type="ECO:0000256" key="1">
    <source>
        <dbReference type="ARBA" id="ARBA00022801"/>
    </source>
</evidence>
<dbReference type="EMBL" id="KV417517">
    <property type="protein sequence ID" value="KZP25991.1"/>
    <property type="molecule type" value="Genomic_DNA"/>
</dbReference>
<organism evidence="3 4">
    <name type="scientific">Athelia psychrophila</name>
    <dbReference type="NCBI Taxonomy" id="1759441"/>
    <lineage>
        <taxon>Eukaryota</taxon>
        <taxon>Fungi</taxon>
        <taxon>Dikarya</taxon>
        <taxon>Basidiomycota</taxon>
        <taxon>Agaricomycotina</taxon>
        <taxon>Agaricomycetes</taxon>
        <taxon>Agaricomycetidae</taxon>
        <taxon>Atheliales</taxon>
        <taxon>Atheliaceae</taxon>
        <taxon>Athelia</taxon>
    </lineage>
</organism>
<dbReference type="InterPro" id="IPR013094">
    <property type="entry name" value="AB_hydrolase_3"/>
</dbReference>
<proteinExistence type="predicted"/>
<evidence type="ECO:0000313" key="4">
    <source>
        <dbReference type="Proteomes" id="UP000076532"/>
    </source>
</evidence>
<dbReference type="GO" id="GO:0016787">
    <property type="term" value="F:hydrolase activity"/>
    <property type="evidence" value="ECO:0007669"/>
    <property type="project" value="UniProtKB-KW"/>
</dbReference>
<dbReference type="Pfam" id="PF07859">
    <property type="entry name" value="Abhydrolase_3"/>
    <property type="match status" value="1"/>
</dbReference>
<sequence>MPSLAKHGWNLHYLRLQLIATLLRTILGPIQWLSRLRYQRITPGAAHKRITIPSRDQGRSIIVDTYQSEGHDTTKPSPVLVNMHGSGFVLPGLGSDILYCSLVAARTKCIVYDIDYRKAPENPFPAAIHDIEDAVAHLAAHPAQFDAANIFLSGYSAGGNLALSTAAMLGPERVKGVAAFYGSVDLTRHHVAPAKDYATGGVIPPWLRNVFYDSYILPGQPRDDPRISSAFAPAASFPKHVYLACGDADTLYTPGKELVQRLKEAGHADATFEGIAREAHGFDKGAKEGTESAAKRDKMYAAAVDMINRAVGTT</sequence>